<dbReference type="InterPro" id="IPR015943">
    <property type="entry name" value="WD40/YVTN_repeat-like_dom_sf"/>
</dbReference>
<dbReference type="InterPro" id="IPR003593">
    <property type="entry name" value="AAA+_ATPase"/>
</dbReference>
<keyword evidence="12" id="KW-0243">Dynein</keyword>
<dbReference type="InterPro" id="IPR042222">
    <property type="entry name" value="Dynein_2_N"/>
</dbReference>
<reference evidence="22" key="1">
    <citation type="submission" date="2019-08" db="EMBL/GenBank/DDBJ databases">
        <title>The genome of the North American firefly Photinus pyralis.</title>
        <authorList>
            <consortium name="Photinus pyralis genome working group"/>
            <person name="Fallon T.R."/>
            <person name="Sander Lower S.E."/>
            <person name="Weng J.-K."/>
        </authorList>
    </citation>
    <scope>NUCLEOTIDE SEQUENCE</scope>
    <source>
        <strain evidence="22">TRF0915ILg1</strain>
        <tissue evidence="22">Whole body</tissue>
    </source>
</reference>
<feature type="coiled-coil region" evidence="19">
    <location>
        <begin position="1951"/>
        <end position="1981"/>
    </location>
</feature>
<keyword evidence="5" id="KW-0963">Cytoplasm</keyword>
<dbReference type="InterPro" id="IPR035699">
    <property type="entry name" value="AAA_6"/>
</dbReference>
<dbReference type="PANTHER" id="PTHR45703">
    <property type="entry name" value="DYNEIN HEAVY CHAIN"/>
    <property type="match status" value="1"/>
</dbReference>
<feature type="repeat" description="WD" evidence="18">
    <location>
        <begin position="159"/>
        <end position="191"/>
    </location>
</feature>
<dbReference type="GO" id="GO:0007018">
    <property type="term" value="P:microtubule-based movement"/>
    <property type="evidence" value="ECO:0007669"/>
    <property type="project" value="InterPro"/>
</dbReference>
<dbReference type="Gene3D" id="2.130.10.10">
    <property type="entry name" value="YVTN repeat-like/Quinoprotein amine dehydrogenase"/>
    <property type="match status" value="2"/>
</dbReference>
<evidence type="ECO:0000256" key="15">
    <source>
        <dbReference type="ARBA" id="ARBA00023212"/>
    </source>
</evidence>
<keyword evidence="6 18" id="KW-0853">WD repeat</keyword>
<evidence type="ECO:0000256" key="11">
    <source>
        <dbReference type="ARBA" id="ARBA00022840"/>
    </source>
</evidence>
<sequence length="3260" mass="369786">MSSIKAGGQPTRKKVQVSMVICEAEEKKHRSGVNALQFDPSLDRLFSAGRDSIVRVYEHERYLQSMEHHTDWVNDIVLCCGGRNLISASSDTTVKVWNAHKGFCMSTLRTHKDYVKALAYAKDREQVASAGLDKSIYLWDVNTLTALTASNNTVTTSSLIGNKESIYSLAMNPPGSVIVSGSTEKALRFWDPRTCAKLFKLKGHTDNVKALVVSRDGTHCISGSSDGSIKVWSLGGQRCIQTIRCHSGSVWALLATENFQYVISGGRDKKVIMTELKNPQNSLVVCVEDAPVLKMCFTADHQAVWVSTSDSNIRCWKLPTEKHFKDEAKLPTNPIALIPGGAAIKQAVVLNDKRHIITKDTDNNVAIYDVLKARKIEDLGQVDFQQEIKNRFKMVYVPNWFNVDLKTGMLTIHLGQDEVDCFSAWVSARDAGIKDIPEPDQKVNYGKLLLQALLEHWRGVETDPENKLYFSVPTHTPLIFSEVGGRTLYRVLVGDAGGDTETSLLNETVPSWVTSNVEENCTGKFIKIQFYLQPHSSVPSHLLKQDRLKKPDRLVANDFIQCRKVAEHILDKLLGEGSAGSPGGGDADNSTPTNGMTADQIELMCNDQKPESDHDLQQFVAKKLPIFWIMGPPSCGKTTLAEMLAQSSKYHLLKVSNLLAEDSVKGKWRGKMIFNYLDSGREVPNDIVVNVLKEAFIRSHDGCTGYVIDGFPLNIRQAKLFEKEICKVSMIIYVTLILDALLARKITQVGAFDPNEERLRYLLHTRRLNEIAKKYDQKTLKIHSNYPPEDTCTRLVENLEDFWGFHLGTNVEADLSKDVIGQEILEEFLIKENVLTLCASLADDQKQLIFYSEVSILHDRLLVFYKIRPCILTDENLPISVQIASINGSPTAALYHTLHNVFTPLLIKQERRSASHNSIQRQIANLQAGLRNAVLTPGVDSDPFQGVDNDTLAGTEMHNRLVSILHDRLLVFYKIRPCILTDENLPISIQIASINGSPTAALYHTLHNVFTPLLIKQERRSASHNSIQRQIANLQAGLRNAVLTPGVDSDPFQGVDNDTLAVILSLDHELDYWNNIANSSRGKEHRTAAAFKEILQPLARDFSVVDALPLADIEDLLENAHNIIDDLWRHEPPYPKARIQHIMDLIGNSCNLFTARDINKAAFVLASDVIKCVSKNIAGVNIWSKDFNETSELLQQCISVLNHWESSCKQLTQIFWPNYSLHAWTGEPYIPQNLLDLINRLQEILSARVMHRQLVRLLTTSEENDLNTQDMFKPFVVVKQALQTERQFLLSSLNDYVSQLASQLTAEVPVPSTKYDTPQVVSEIVVTRQLESKAMDIQRISEKLLNDLSGNAELNQKVTQLLKDIKQQHNELFDSWTSEITAKIKDKSLSLRETDPVVQFSASKMMRVNYSSQLVMLIREVRQLTALGYRIPNNIQEISNHAKQFMTHAKILEQGYSISTSWASNRNAGGLQDFGEDPDEGDCNCQWLRRCWSASRSWCLLRRDLSMTKRSKGTVPSGRMIPSQRPMMLASALELSKLVQEQEVVSWGDVQSVEKYVENLKAAVEKLSEQNTFLASYHLQIMEKIRMLEDTDLIKYYQKWKETTKTIRDVIFQVEQKGFKSMQSWKTDLDQHLAKVLEVQYLKSLDTLHLYLPEIHADLVYRDSELQFSPNKETLREKYQQQLKKFLDIPKNFRGVSDYTEGNIFGSIIENKKDQLNTVNTNTDELFDQLNGVVRHWQSWLSLGTLDATQLTSWEHWDLHFRASKTFGQEIAKLPSAEERVGCFIIGLSWLRSDLESHNRSYWSQLVLSLKDSIAQDVFKLQQYVDTSTATLNRQPLTLDQIGEADASHADVLRQKPEMEDLYKEMIRKSQMLASWTRERVDSVNRLQAAWERLQSLLDNYEHIIAKQVETMKTTLNIASENLQNDIERFVAKWEQVKPRPQSGQLSDNSLIELQKHLENIKEKRQQLDELAGRREKLLVEYARFNMEKPEFTIFDQIENDVNREENMWTLFEEFFGELGRLRNEEWIVFRKKIYILEEFLSNWQAKLDKSENTPLITRLLQELLKYQDAVPVLKYVRGEDFTEKHWMEAFTLLGITPKPIDILCVGDFLDVSEVLVNYVKELQVICKKAASEIVVRQALAELEQWDVQSRFILTSHIDSHGKSIMLIKDFKEILNKVGDNQSLLQSVKNSADYDSFSERAELWETRLVDLDQYLTSLAQIQRKWIYLEPIFGGGTLGQEKGRFDRVDKDFRYLLSYIEKDPRVTALCRYPNLRSILENLHDQLSRCQNSLDNFLAEKRTKFPRFLFLGDDDLLEVIGQSSKEQVIQAHLKKLFAGIHSINLDLSGKNINAICSLQGEVVPLSRSVDINQPVEDWLNALVKEMQKSLKELLVRCLADGQNADPLKYPSQILCLADSIIFTARCEQAIGSMTLPPLLANYKAQLNHYSSLEFNESSDKSLQLNDSDDDDSNVLELKLKVLLLDTIHHITVIEDLIRTNVVKVTDWNWQKQLRYYADSSGNVTIKMVNAIMEYSYEYLGNQPKLVRTPLTDKCFLTLTQGMHLGMGGNPYGPAGTGKTESVKALGSLLGRQVLVFNCDEGIDAASMGRILSGLARSGAWGCFDEFNRLDEATLSAVSMHIQPIQNALRLNSSTLTLLDQEIHINKHCGIFITLNPAGGNYGGRNKLPDSLKQLFRPVVMTHPDHEQIATTLLHCDGYRNVNIIGQKLVEIFSCASKLLSNQQHYDWGLRSLRTVLSGCGRNIRQLRKRMESSDGLTMKMELELVVKSLRMDTLSKLTYTDSIKLDALIRDIFPGISFETSGHEFLVSALEESCVDLGIEVNKRQINKCIELYEQLKQRMGVAIVGPPSSGKSTLRNLLYHALSRTDRVLKQHIFNPKSMPRNQLLGQIDLDTRQWNDGVLTICSLQATAESLDVWSWIVCDGDVDPEWVESLNSVLDDNKLLSLPSGWRIQFGPNINFIFETHDLRYASPATISRLGIVFLSEEDMNLGNFVTNFVSKQPEHIQGVLGHYIQDYFFKGVDWISTEGELASTSSKVSIASTGLSQLQGIASKAQFTVGLLNGLGGYLNHQEREVFAHQVFEWTGEMQPPSSVFYYYNKDRDMIDTYTNTISMTAVEVAGNDLPLIMTAQVCHILDCLKTWLSPGNEQHFLIVGPHGSAKSLILEHLVNERTDIEMVTVYCSANLSPQHVIHKLSQCCMIVSSNKGRIYKPKKGHLIIHLKNMHLLKCDNWGTNMLVSFLQQVC</sequence>
<comment type="subcellular location">
    <subcellularLocation>
        <location evidence="1">Cytoplasm</location>
        <location evidence="1">Cytoskeleton</location>
    </subcellularLocation>
</comment>
<evidence type="ECO:0000256" key="9">
    <source>
        <dbReference type="ARBA" id="ARBA00022741"/>
    </source>
</evidence>
<comment type="function">
    <text evidence="16">Regulatory component of the Usp12-46 deubiquitylase complex. activates deubiquitination by increasing the catalytic turnover without increasing the affinity of deubiquitinating enzymes for the substrate. The complex deubiquitylates the wg/wingless-signaling receptor arr/arrow, which stabilizes the receptor and increases its concentration at the cell surface; this enhances the sensitivity of cells to wg/wingless-signal stimulation. This increases the amplitude and spatial range of the signaling response to the wg/wingless morphogen gradient, facilitating the precise concentration-dependent regulation of its target genes. Together with Wdr20 and Usp12-46 required for wg/wingless-mediated signaling in the wing imaginal disc and for wg/wingless-dependent regulation of intestinal stem cell proliferation.</text>
</comment>
<organism evidence="22 23">
    <name type="scientific">Ignelater luminosus</name>
    <name type="common">Cucubano</name>
    <name type="synonym">Pyrophorus luminosus</name>
    <dbReference type="NCBI Taxonomy" id="2038154"/>
    <lineage>
        <taxon>Eukaryota</taxon>
        <taxon>Metazoa</taxon>
        <taxon>Ecdysozoa</taxon>
        <taxon>Arthropoda</taxon>
        <taxon>Hexapoda</taxon>
        <taxon>Insecta</taxon>
        <taxon>Pterygota</taxon>
        <taxon>Neoptera</taxon>
        <taxon>Endopterygota</taxon>
        <taxon>Coleoptera</taxon>
        <taxon>Polyphaga</taxon>
        <taxon>Elateriformia</taxon>
        <taxon>Elateroidea</taxon>
        <taxon>Elateridae</taxon>
        <taxon>Agrypninae</taxon>
        <taxon>Pyrophorini</taxon>
        <taxon>Ignelater</taxon>
    </lineage>
</organism>
<dbReference type="CDD" id="cd00200">
    <property type="entry name" value="WD40"/>
    <property type="match status" value="1"/>
</dbReference>
<comment type="similarity">
    <text evidence="3">Belongs to the dynein heavy chain family.</text>
</comment>
<dbReference type="InterPro" id="IPR043157">
    <property type="entry name" value="Dynein_AAA1S"/>
</dbReference>
<keyword evidence="15" id="KW-0206">Cytoskeleton</keyword>
<dbReference type="PROSITE" id="PS00678">
    <property type="entry name" value="WD_REPEATS_1"/>
    <property type="match status" value="1"/>
</dbReference>
<feature type="domain" description="AAA+ ATPase" evidence="21">
    <location>
        <begin position="2564"/>
        <end position="2702"/>
    </location>
</feature>
<dbReference type="SMART" id="SM00382">
    <property type="entry name" value="AAA"/>
    <property type="match status" value="3"/>
</dbReference>
<dbReference type="PANTHER" id="PTHR45703:SF22">
    <property type="entry name" value="DYNEIN CYTOPLASMIC 2 HEAVY CHAIN 1"/>
    <property type="match status" value="1"/>
</dbReference>
<dbReference type="FunFam" id="3.20.180.20:FF:000002">
    <property type="entry name" value="Cytoplasmic dynein heavy chain 1"/>
    <property type="match status" value="1"/>
</dbReference>
<keyword evidence="13 19" id="KW-0175">Coiled coil</keyword>
<keyword evidence="8" id="KW-0677">Repeat</keyword>
<protein>
    <recommendedName>
        <fullName evidence="4">WD repeat-containing protein 48 homolog</fullName>
    </recommendedName>
</protein>
<dbReference type="Gene3D" id="3.20.180.20">
    <property type="entry name" value="Dynein heavy chain, N-terminal domain 2"/>
    <property type="match status" value="1"/>
</dbReference>
<dbReference type="GO" id="GO:0005874">
    <property type="term" value="C:microtubule"/>
    <property type="evidence" value="ECO:0007669"/>
    <property type="project" value="UniProtKB-KW"/>
</dbReference>
<keyword evidence="11" id="KW-0067">ATP-binding</keyword>
<dbReference type="PROSITE" id="PS50294">
    <property type="entry name" value="WD_REPEATS_REGION"/>
    <property type="match status" value="4"/>
</dbReference>
<comment type="caution">
    <text evidence="22">The sequence shown here is derived from an EMBL/GenBank/DDBJ whole genome shotgun (WGS) entry which is preliminary data.</text>
</comment>
<dbReference type="InterPro" id="IPR019775">
    <property type="entry name" value="WD40_repeat_CS"/>
</dbReference>
<dbReference type="GO" id="GO:0005524">
    <property type="term" value="F:ATP binding"/>
    <property type="evidence" value="ECO:0007669"/>
    <property type="project" value="UniProtKB-KW"/>
</dbReference>
<dbReference type="InterPro" id="IPR013594">
    <property type="entry name" value="Dynein_heavy_tail"/>
</dbReference>
<dbReference type="Gene3D" id="3.40.50.300">
    <property type="entry name" value="P-loop containing nucleotide triphosphate hydrolases"/>
    <property type="match status" value="4"/>
</dbReference>
<evidence type="ECO:0000313" key="23">
    <source>
        <dbReference type="Proteomes" id="UP000801492"/>
    </source>
</evidence>
<dbReference type="InterPro" id="IPR021772">
    <property type="entry name" value="WDR48/Bun107"/>
</dbReference>
<dbReference type="InterPro" id="IPR042228">
    <property type="entry name" value="Dynein_linker_3"/>
</dbReference>
<evidence type="ECO:0000256" key="5">
    <source>
        <dbReference type="ARBA" id="ARBA00022490"/>
    </source>
</evidence>
<dbReference type="Pfam" id="PF21264">
    <property type="entry name" value="DYNC2H1_AAA_dom"/>
    <property type="match status" value="1"/>
</dbReference>
<comment type="similarity">
    <text evidence="2">Belongs to the WD repeat WDR48 family.</text>
</comment>
<dbReference type="InterPro" id="IPR026983">
    <property type="entry name" value="DHC"/>
</dbReference>
<feature type="repeat" description="WD" evidence="18">
    <location>
        <begin position="201"/>
        <end position="242"/>
    </location>
</feature>
<dbReference type="Pfam" id="PF11816">
    <property type="entry name" value="DUF3337"/>
    <property type="match status" value="1"/>
</dbReference>
<evidence type="ECO:0000256" key="16">
    <source>
        <dbReference type="ARBA" id="ARBA00049607"/>
    </source>
</evidence>
<dbReference type="InterPro" id="IPR013602">
    <property type="entry name" value="Dynein_heavy_linker"/>
</dbReference>
<dbReference type="Pfam" id="PF08393">
    <property type="entry name" value="DHC_N2"/>
    <property type="match status" value="1"/>
</dbReference>
<evidence type="ECO:0000256" key="18">
    <source>
        <dbReference type="PROSITE-ProRule" id="PRU00221"/>
    </source>
</evidence>
<evidence type="ECO:0000256" key="6">
    <source>
        <dbReference type="ARBA" id="ARBA00022574"/>
    </source>
</evidence>
<feature type="region of interest" description="Disordered" evidence="20">
    <location>
        <begin position="576"/>
        <end position="596"/>
    </location>
</feature>
<dbReference type="InterPro" id="IPR036322">
    <property type="entry name" value="WD40_repeat_dom_sf"/>
</dbReference>
<evidence type="ECO:0000256" key="4">
    <source>
        <dbReference type="ARBA" id="ARBA00021538"/>
    </source>
</evidence>
<dbReference type="Gene3D" id="1.10.8.710">
    <property type="match status" value="1"/>
</dbReference>
<dbReference type="InterPro" id="IPR027417">
    <property type="entry name" value="P-loop_NTPase"/>
</dbReference>
<evidence type="ECO:0000256" key="20">
    <source>
        <dbReference type="SAM" id="MobiDB-lite"/>
    </source>
</evidence>
<evidence type="ECO:0000256" key="17">
    <source>
        <dbReference type="ARBA" id="ARBA00049682"/>
    </source>
</evidence>
<feature type="domain" description="AAA+ ATPase" evidence="21">
    <location>
        <begin position="2855"/>
        <end position="3002"/>
    </location>
</feature>
<feature type="repeat" description="WD" evidence="18">
    <location>
        <begin position="66"/>
        <end position="107"/>
    </location>
</feature>
<feature type="domain" description="AAA+ ATPase" evidence="21">
    <location>
        <begin position="623"/>
        <end position="753"/>
    </location>
</feature>
<dbReference type="Pfam" id="PF00406">
    <property type="entry name" value="ADK"/>
    <property type="match status" value="1"/>
</dbReference>
<evidence type="ECO:0000256" key="8">
    <source>
        <dbReference type="ARBA" id="ARBA00022737"/>
    </source>
</evidence>
<dbReference type="SMART" id="SM00320">
    <property type="entry name" value="WD40"/>
    <property type="match status" value="8"/>
</dbReference>
<evidence type="ECO:0000256" key="19">
    <source>
        <dbReference type="SAM" id="Coils"/>
    </source>
</evidence>
<dbReference type="InterPro" id="IPR049400">
    <property type="entry name" value="DYNC2H1_AAA_dom"/>
</dbReference>
<evidence type="ECO:0000256" key="13">
    <source>
        <dbReference type="ARBA" id="ARBA00023054"/>
    </source>
</evidence>
<evidence type="ECO:0000256" key="2">
    <source>
        <dbReference type="ARBA" id="ARBA00006917"/>
    </source>
</evidence>
<evidence type="ECO:0000256" key="1">
    <source>
        <dbReference type="ARBA" id="ARBA00004245"/>
    </source>
</evidence>
<dbReference type="Pfam" id="PF00400">
    <property type="entry name" value="WD40"/>
    <property type="match status" value="6"/>
</dbReference>
<evidence type="ECO:0000259" key="21">
    <source>
        <dbReference type="SMART" id="SM00382"/>
    </source>
</evidence>
<evidence type="ECO:0000256" key="7">
    <source>
        <dbReference type="ARBA" id="ARBA00022701"/>
    </source>
</evidence>
<dbReference type="Gene3D" id="1.20.58.1120">
    <property type="match status" value="1"/>
</dbReference>
<feature type="compositionally biased region" description="Gly residues" evidence="20">
    <location>
        <begin position="577"/>
        <end position="586"/>
    </location>
</feature>
<keyword evidence="10" id="KW-0833">Ubl conjugation pathway</keyword>
<dbReference type="Proteomes" id="UP000801492">
    <property type="component" value="Unassembled WGS sequence"/>
</dbReference>
<dbReference type="SUPFAM" id="SSF52540">
    <property type="entry name" value="P-loop containing nucleoside triphosphate hydrolases"/>
    <property type="match status" value="3"/>
</dbReference>
<comment type="subunit">
    <text evidence="17">Catalytic component of the Usp12-46 deubiquitylase complex consisting of Usp12-46, Wdr20 and Uaf1; regulatory subunit that, together wtih Wdr20, stabilizes Usp12-46. The Usp12-46 deubiquitylase complex associates with arr/arrow; the interaction leads to deubiquitination and stabilization of arr/arrow.</text>
</comment>
<accession>A0A8K0DJR4</accession>
<evidence type="ECO:0000256" key="12">
    <source>
        <dbReference type="ARBA" id="ARBA00023017"/>
    </source>
</evidence>
<proteinExistence type="inferred from homology"/>
<dbReference type="PROSITE" id="PS50082">
    <property type="entry name" value="WD_REPEATS_2"/>
    <property type="match status" value="5"/>
</dbReference>
<keyword evidence="23" id="KW-1185">Reference proteome</keyword>
<dbReference type="OrthoDB" id="2421129at2759"/>
<keyword evidence="7" id="KW-0493">Microtubule</keyword>
<feature type="repeat" description="WD" evidence="18">
    <location>
        <begin position="26"/>
        <end position="58"/>
    </location>
</feature>
<feature type="repeat" description="WD" evidence="18">
    <location>
        <begin position="108"/>
        <end position="149"/>
    </location>
</feature>
<name>A0A8K0DJR4_IGNLU</name>
<dbReference type="GO" id="GO:0045505">
    <property type="term" value="F:dynein intermediate chain binding"/>
    <property type="evidence" value="ECO:0007669"/>
    <property type="project" value="InterPro"/>
</dbReference>
<dbReference type="FunFam" id="2.130.10.10:FF:000984">
    <property type="entry name" value="WD repeat-containing protein 48 homolog"/>
    <property type="match status" value="1"/>
</dbReference>
<dbReference type="FunFam" id="2.130.10.10:FF:000543">
    <property type="entry name" value="WD repeat-containing protein 48 homolog"/>
    <property type="match status" value="1"/>
</dbReference>
<dbReference type="InterPro" id="IPR001680">
    <property type="entry name" value="WD40_rpt"/>
</dbReference>
<dbReference type="EMBL" id="VTPC01000682">
    <property type="protein sequence ID" value="KAF2904757.1"/>
    <property type="molecule type" value="Genomic_DNA"/>
</dbReference>
<dbReference type="Gene3D" id="1.20.140.100">
    <property type="entry name" value="Dynein heavy chain, N-terminal domain 2"/>
    <property type="match status" value="1"/>
</dbReference>
<gene>
    <name evidence="22" type="ORF">ILUMI_01408</name>
</gene>
<dbReference type="Pfam" id="PF08385">
    <property type="entry name" value="DHC_N1"/>
    <property type="match status" value="1"/>
</dbReference>
<keyword evidence="14" id="KW-0505">Motor protein</keyword>
<dbReference type="SUPFAM" id="SSF50978">
    <property type="entry name" value="WD40 repeat-like"/>
    <property type="match status" value="1"/>
</dbReference>
<dbReference type="GO" id="GO:0051959">
    <property type="term" value="F:dynein light intermediate chain binding"/>
    <property type="evidence" value="ECO:0007669"/>
    <property type="project" value="InterPro"/>
</dbReference>
<evidence type="ECO:0000313" key="22">
    <source>
        <dbReference type="EMBL" id="KAF2904757.1"/>
    </source>
</evidence>
<evidence type="ECO:0000256" key="3">
    <source>
        <dbReference type="ARBA" id="ARBA00008887"/>
    </source>
</evidence>
<evidence type="ECO:0000256" key="14">
    <source>
        <dbReference type="ARBA" id="ARBA00023175"/>
    </source>
</evidence>
<keyword evidence="9" id="KW-0547">Nucleotide-binding</keyword>
<evidence type="ECO:0000256" key="10">
    <source>
        <dbReference type="ARBA" id="ARBA00022786"/>
    </source>
</evidence>
<dbReference type="GO" id="GO:0030286">
    <property type="term" value="C:dynein complex"/>
    <property type="evidence" value="ECO:0007669"/>
    <property type="project" value="UniProtKB-KW"/>
</dbReference>
<dbReference type="Pfam" id="PF12774">
    <property type="entry name" value="AAA_6"/>
    <property type="match status" value="1"/>
</dbReference>
<dbReference type="FunFam" id="3.40.50.300:FF:000071">
    <property type="entry name" value="Cytoplasmic dynein heavy chain 1"/>
    <property type="match status" value="1"/>
</dbReference>
<dbReference type="Pfam" id="PF12775">
    <property type="entry name" value="AAA_7"/>
    <property type="match status" value="1"/>
</dbReference>